<dbReference type="EMBL" id="JADGJH010000069">
    <property type="protein sequence ID" value="KAJ3139710.1"/>
    <property type="molecule type" value="Genomic_DNA"/>
</dbReference>
<reference evidence="3" key="1">
    <citation type="submission" date="2020-05" db="EMBL/GenBank/DDBJ databases">
        <title>Phylogenomic resolution of chytrid fungi.</title>
        <authorList>
            <person name="Stajich J.E."/>
            <person name="Amses K."/>
            <person name="Simmons R."/>
            <person name="Seto K."/>
            <person name="Myers J."/>
            <person name="Bonds A."/>
            <person name="Quandt C.A."/>
            <person name="Barry K."/>
            <person name="Liu P."/>
            <person name="Grigoriev I."/>
            <person name="Longcore J.E."/>
            <person name="James T.Y."/>
        </authorList>
    </citation>
    <scope>NUCLEOTIDE SEQUENCE</scope>
    <source>
        <strain evidence="3">JEL0513</strain>
    </source>
</reference>
<name>A0AAD5TB81_9FUNG</name>
<evidence type="ECO:0000256" key="1">
    <source>
        <dbReference type="SAM" id="MobiDB-lite"/>
    </source>
</evidence>
<comment type="caution">
    <text evidence="3">The sequence shown here is derived from an EMBL/GenBank/DDBJ whole genome shotgun (WGS) entry which is preliminary data.</text>
</comment>
<organism evidence="3 4">
    <name type="scientific">Physocladia obscura</name>
    <dbReference type="NCBI Taxonomy" id="109957"/>
    <lineage>
        <taxon>Eukaryota</taxon>
        <taxon>Fungi</taxon>
        <taxon>Fungi incertae sedis</taxon>
        <taxon>Chytridiomycota</taxon>
        <taxon>Chytridiomycota incertae sedis</taxon>
        <taxon>Chytridiomycetes</taxon>
        <taxon>Chytridiales</taxon>
        <taxon>Chytriomycetaceae</taxon>
        <taxon>Physocladia</taxon>
    </lineage>
</organism>
<evidence type="ECO:0000259" key="2">
    <source>
        <dbReference type="PROSITE" id="PS50003"/>
    </source>
</evidence>
<protein>
    <recommendedName>
        <fullName evidence="2">PH domain-containing protein</fullName>
    </recommendedName>
</protein>
<gene>
    <name evidence="3" type="ORF">HK100_011327</name>
</gene>
<evidence type="ECO:0000313" key="4">
    <source>
        <dbReference type="Proteomes" id="UP001211907"/>
    </source>
</evidence>
<dbReference type="AlphaFoldDB" id="A0AAD5TB81"/>
<evidence type="ECO:0000313" key="3">
    <source>
        <dbReference type="EMBL" id="KAJ3139710.1"/>
    </source>
</evidence>
<keyword evidence="4" id="KW-1185">Reference proteome</keyword>
<feature type="domain" description="PH" evidence="2">
    <location>
        <begin position="70"/>
        <end position="195"/>
    </location>
</feature>
<dbReference type="PROSITE" id="PS50003">
    <property type="entry name" value="PH_DOMAIN"/>
    <property type="match status" value="1"/>
</dbReference>
<dbReference type="SMART" id="SM00233">
    <property type="entry name" value="PH"/>
    <property type="match status" value="1"/>
</dbReference>
<feature type="compositionally biased region" description="Basic and acidic residues" evidence="1">
    <location>
        <begin position="327"/>
        <end position="338"/>
    </location>
</feature>
<sequence>MGDSRSTTPVLSKSSFNKLHSLMNSISNELGGNPTTVQSYTSGSSLNGVERWSRFQFSALETSLGRLQRDQRISGFLLKLGTTATAATSNSSISSYSDPENKVSWLQRFLLLTPFAELFLFRTNTLSSSNAPVTYLCVDACRGSYNDAHDAWLLEVSGDGVGAVSGRIEKVAWIIKCPNEAVLNMWLRELSDVIRTVEEKFPQYAAAARKADRVVDLVVEYDRPPVQQKKAAAAVVAVAAVAAVKSVKAADVQRRGDSLDFDVTRKSVRIGQWRGNSGNLDDEDDQNGFISETTGGKEVKRSLTAPLAANRSSNLKGSLKKVTISPDDARGGGNKKEGNASGQALRRSASHTPSIVQLPHVPNPVQMISIRKSFGKLKDAKGGWFTWLSKK</sequence>
<feature type="region of interest" description="Disordered" evidence="1">
    <location>
        <begin position="314"/>
        <end position="358"/>
    </location>
</feature>
<accession>A0AAD5TB81</accession>
<feature type="region of interest" description="Disordered" evidence="1">
    <location>
        <begin position="274"/>
        <end position="297"/>
    </location>
</feature>
<proteinExistence type="predicted"/>
<dbReference type="InterPro" id="IPR001849">
    <property type="entry name" value="PH_domain"/>
</dbReference>
<dbReference type="Proteomes" id="UP001211907">
    <property type="component" value="Unassembled WGS sequence"/>
</dbReference>